<feature type="compositionally biased region" description="Acidic residues" evidence="1">
    <location>
        <begin position="138"/>
        <end position="150"/>
    </location>
</feature>
<dbReference type="EMBL" id="AVOT02004806">
    <property type="protein sequence ID" value="MBW0477426.1"/>
    <property type="molecule type" value="Genomic_DNA"/>
</dbReference>
<evidence type="ECO:0000313" key="3">
    <source>
        <dbReference type="Proteomes" id="UP000765509"/>
    </source>
</evidence>
<reference evidence="2" key="1">
    <citation type="submission" date="2021-03" db="EMBL/GenBank/DDBJ databases">
        <title>Draft genome sequence of rust myrtle Austropuccinia psidii MF-1, a brazilian biotype.</title>
        <authorList>
            <person name="Quecine M.C."/>
            <person name="Pachon D.M.R."/>
            <person name="Bonatelli M.L."/>
            <person name="Correr F.H."/>
            <person name="Franceschini L.M."/>
            <person name="Leite T.F."/>
            <person name="Margarido G.R.A."/>
            <person name="Almeida C.A."/>
            <person name="Ferrarezi J.A."/>
            <person name="Labate C.A."/>
        </authorList>
    </citation>
    <scope>NUCLEOTIDE SEQUENCE</scope>
    <source>
        <strain evidence="2">MF-1</strain>
    </source>
</reference>
<protein>
    <submittedName>
        <fullName evidence="2">Uncharacterized protein</fullName>
    </submittedName>
</protein>
<evidence type="ECO:0000313" key="2">
    <source>
        <dbReference type="EMBL" id="MBW0477426.1"/>
    </source>
</evidence>
<feature type="compositionally biased region" description="Basic and acidic residues" evidence="1">
    <location>
        <begin position="123"/>
        <end position="137"/>
    </location>
</feature>
<proteinExistence type="predicted"/>
<dbReference type="Proteomes" id="UP000765509">
    <property type="component" value="Unassembled WGS sequence"/>
</dbReference>
<organism evidence="2 3">
    <name type="scientific">Austropuccinia psidii MF-1</name>
    <dbReference type="NCBI Taxonomy" id="1389203"/>
    <lineage>
        <taxon>Eukaryota</taxon>
        <taxon>Fungi</taxon>
        <taxon>Dikarya</taxon>
        <taxon>Basidiomycota</taxon>
        <taxon>Pucciniomycotina</taxon>
        <taxon>Pucciniomycetes</taxon>
        <taxon>Pucciniales</taxon>
        <taxon>Sphaerophragmiaceae</taxon>
        <taxon>Austropuccinia</taxon>
    </lineage>
</organism>
<keyword evidence="3" id="KW-1185">Reference proteome</keyword>
<feature type="compositionally biased region" description="Acidic residues" evidence="1">
    <location>
        <begin position="172"/>
        <end position="181"/>
    </location>
</feature>
<feature type="compositionally biased region" description="Basic and acidic residues" evidence="1">
    <location>
        <begin position="155"/>
        <end position="171"/>
    </location>
</feature>
<feature type="region of interest" description="Disordered" evidence="1">
    <location>
        <begin position="120"/>
        <end position="191"/>
    </location>
</feature>
<dbReference type="AlphaFoldDB" id="A0A9Q3C722"/>
<accession>A0A9Q3C722</accession>
<evidence type="ECO:0000256" key="1">
    <source>
        <dbReference type="SAM" id="MobiDB-lite"/>
    </source>
</evidence>
<name>A0A9Q3C722_9BASI</name>
<sequence length="218" mass="24634">MVRNDYPAGYEHTKDAFYIHIKFLWGLIEKNTVPSAPNPSQLNEFYQCFSTPDQLESALANNGPALVPVNTVPTLCNACQKHTKVEKLPVRKMCDAKFMDKNWDDATKDYDLNFLVSEEYDSDDKSSEGTESDHGESVEMEMSDDEEEEYGNPKNENDKMEGVKGKGRETYSEYDEDEEGMEIGTSGRGGYYSGLTEEGWTNGSENQCLCSNPIIYVF</sequence>
<gene>
    <name evidence="2" type="ORF">O181_017141</name>
</gene>
<comment type="caution">
    <text evidence="2">The sequence shown here is derived from an EMBL/GenBank/DDBJ whole genome shotgun (WGS) entry which is preliminary data.</text>
</comment>